<feature type="transmembrane region" description="Helical" evidence="2">
    <location>
        <begin position="157"/>
        <end position="176"/>
    </location>
</feature>
<feature type="transmembrane region" description="Helical" evidence="2">
    <location>
        <begin position="300"/>
        <end position="318"/>
    </location>
</feature>
<feature type="transmembrane region" description="Helical" evidence="2">
    <location>
        <begin position="483"/>
        <end position="506"/>
    </location>
</feature>
<organism evidence="3 4">
    <name type="scientific">Clytia hemisphaerica</name>
    <dbReference type="NCBI Taxonomy" id="252671"/>
    <lineage>
        <taxon>Eukaryota</taxon>
        <taxon>Metazoa</taxon>
        <taxon>Cnidaria</taxon>
        <taxon>Hydrozoa</taxon>
        <taxon>Hydroidolina</taxon>
        <taxon>Leptothecata</taxon>
        <taxon>Obeliida</taxon>
        <taxon>Clytiidae</taxon>
        <taxon>Clytia</taxon>
    </lineage>
</organism>
<evidence type="ECO:0000256" key="1">
    <source>
        <dbReference type="SAM" id="MobiDB-lite"/>
    </source>
</evidence>
<sequence>MNCTTKTNVANCTDVNVWIEITFAALSGLGLLLLLVFTCVFWCCCKGENTFLTVKCSNVAFILVGAVCFLGISLVQDEVIYFGVVIAFLLISIIYIWIGYKVLFTKPSNGNAIQNERNELHLLNFIKLITSVMILQELIYFIVSARFGHGDRTRQCLLFASAAFQKLIQIIFFLRLTKSIPKKNRSHSASWYCKIIALINFFFWVESIKVTKDREKDANMEIGLGINFYPIFTRTYTALIVDYRLVSCTLFVQKALEIDATPETNEAESENPCCPDPLSYSWRLPNCPGWLCHKVCANRFLIALVIVLLSLLQLFNFFEDKGLGPWANIVGILAAWSFFAAGLWLLIEARSLNYDDSEEQENVGINYLMIIMGFVSIMFWTALSVSTIAWSVGAKSTGDKRFLYLALTSAKIVSFALIQMFQVYVFKKVRVGYAKTFRLKKHLYCLILFLIVTSLALLVNYTICEYSYYVDQLIENANYTMVIRFLFAIGQPMGIAFSCHIVLHFFTIYWQMEPEHNESEHNDTPSADETTPLTMKV</sequence>
<dbReference type="EnsemblMetazoa" id="CLYHEMT009701.1">
    <property type="protein sequence ID" value="CLYHEMP009701.1"/>
    <property type="gene ID" value="CLYHEMG009701"/>
</dbReference>
<dbReference type="Proteomes" id="UP000594262">
    <property type="component" value="Unplaced"/>
</dbReference>
<protein>
    <submittedName>
        <fullName evidence="3">Uncharacterized protein</fullName>
    </submittedName>
</protein>
<evidence type="ECO:0000313" key="3">
    <source>
        <dbReference type="EnsemblMetazoa" id="CLYHEMP009701.1"/>
    </source>
</evidence>
<keyword evidence="2" id="KW-0472">Membrane</keyword>
<feature type="transmembrane region" description="Helical" evidence="2">
    <location>
        <begin position="442"/>
        <end position="463"/>
    </location>
</feature>
<keyword evidence="2" id="KW-1133">Transmembrane helix</keyword>
<dbReference type="AlphaFoldDB" id="A0A7M5VEG2"/>
<evidence type="ECO:0000256" key="2">
    <source>
        <dbReference type="SAM" id="Phobius"/>
    </source>
</evidence>
<feature type="transmembrane region" description="Helical" evidence="2">
    <location>
        <begin position="56"/>
        <end position="74"/>
    </location>
</feature>
<feature type="transmembrane region" description="Helical" evidence="2">
    <location>
        <begin position="324"/>
        <end position="347"/>
    </location>
</feature>
<dbReference type="OrthoDB" id="5963218at2759"/>
<reference evidence="3" key="1">
    <citation type="submission" date="2021-01" db="UniProtKB">
        <authorList>
            <consortium name="EnsemblMetazoa"/>
        </authorList>
    </citation>
    <scope>IDENTIFICATION</scope>
</reference>
<feature type="transmembrane region" description="Helical" evidence="2">
    <location>
        <begin position="23"/>
        <end position="44"/>
    </location>
</feature>
<feature type="region of interest" description="Disordered" evidence="1">
    <location>
        <begin position="517"/>
        <end position="537"/>
    </location>
</feature>
<keyword evidence="2" id="KW-0812">Transmembrane</keyword>
<keyword evidence="4" id="KW-1185">Reference proteome</keyword>
<feature type="transmembrane region" description="Helical" evidence="2">
    <location>
        <begin position="402"/>
        <end position="421"/>
    </location>
</feature>
<evidence type="ECO:0000313" key="4">
    <source>
        <dbReference type="Proteomes" id="UP000594262"/>
    </source>
</evidence>
<proteinExistence type="predicted"/>
<feature type="transmembrane region" description="Helical" evidence="2">
    <location>
        <begin position="367"/>
        <end position="390"/>
    </location>
</feature>
<feature type="transmembrane region" description="Helical" evidence="2">
    <location>
        <begin position="125"/>
        <end position="145"/>
    </location>
</feature>
<accession>A0A7M5VEG2</accession>
<feature type="transmembrane region" description="Helical" evidence="2">
    <location>
        <begin position="80"/>
        <end position="104"/>
    </location>
</feature>
<name>A0A7M5VEG2_9CNID</name>
<feature type="compositionally biased region" description="Polar residues" evidence="1">
    <location>
        <begin position="524"/>
        <end position="537"/>
    </location>
</feature>